<gene>
    <name evidence="2" type="ordered locus">Rcas_0491</name>
</gene>
<protein>
    <recommendedName>
        <fullName evidence="1">Carrier domain-containing protein</fullName>
    </recommendedName>
</protein>
<dbReference type="Pfam" id="PF00550">
    <property type="entry name" value="PP-binding"/>
    <property type="match status" value="1"/>
</dbReference>
<dbReference type="eggNOG" id="COG0236">
    <property type="taxonomic scope" value="Bacteria"/>
</dbReference>
<accession>A7NGM8</accession>
<feature type="domain" description="Carrier" evidence="1">
    <location>
        <begin position="2"/>
        <end position="81"/>
    </location>
</feature>
<reference evidence="2 3" key="1">
    <citation type="submission" date="2007-08" db="EMBL/GenBank/DDBJ databases">
        <title>Complete sequence of Roseiflexus castenholzii DSM 13941.</title>
        <authorList>
            <consortium name="US DOE Joint Genome Institute"/>
            <person name="Copeland A."/>
            <person name="Lucas S."/>
            <person name="Lapidus A."/>
            <person name="Barry K."/>
            <person name="Glavina del Rio T."/>
            <person name="Dalin E."/>
            <person name="Tice H."/>
            <person name="Pitluck S."/>
            <person name="Thompson L.S."/>
            <person name="Brettin T."/>
            <person name="Bruce D."/>
            <person name="Detter J.C."/>
            <person name="Han C."/>
            <person name="Tapia R."/>
            <person name="Schmutz J."/>
            <person name="Larimer F."/>
            <person name="Land M."/>
            <person name="Hauser L."/>
            <person name="Kyrpides N."/>
            <person name="Mikhailova N."/>
            <person name="Bryant D.A."/>
            <person name="Hanada S."/>
            <person name="Tsukatani Y."/>
            <person name="Richardson P."/>
        </authorList>
    </citation>
    <scope>NUCLEOTIDE SEQUENCE [LARGE SCALE GENOMIC DNA]</scope>
    <source>
        <strain evidence="3">DSM 13941 / HLO8</strain>
    </source>
</reference>
<name>A7NGM8_ROSCS</name>
<dbReference type="Gene3D" id="1.10.1200.10">
    <property type="entry name" value="ACP-like"/>
    <property type="match status" value="1"/>
</dbReference>
<sequence length="107" mass="11441">MPGISSQIRGYITHNLLFGDEGFVYSDDDSFIEHGIVDSLGVIELVSFIEAQFGISVADHELTPENFDSVSKLSAYVARKLANSAQETIVANAPLTSIALGETYAGS</sequence>
<dbReference type="Proteomes" id="UP000000263">
    <property type="component" value="Chromosome"/>
</dbReference>
<dbReference type="KEGG" id="rca:Rcas_0491"/>
<dbReference type="HOGENOM" id="CLU_108696_16_0_0"/>
<keyword evidence="3" id="KW-1185">Reference proteome</keyword>
<dbReference type="EMBL" id="CP000804">
    <property type="protein sequence ID" value="ABU56621.1"/>
    <property type="molecule type" value="Genomic_DNA"/>
</dbReference>
<proteinExistence type="predicted"/>
<evidence type="ECO:0000313" key="3">
    <source>
        <dbReference type="Proteomes" id="UP000000263"/>
    </source>
</evidence>
<dbReference type="STRING" id="383372.Rcas_0491"/>
<dbReference type="InterPro" id="IPR009081">
    <property type="entry name" value="PP-bd_ACP"/>
</dbReference>
<dbReference type="SUPFAM" id="SSF47336">
    <property type="entry name" value="ACP-like"/>
    <property type="match status" value="1"/>
</dbReference>
<dbReference type="OrthoDB" id="2625323at2"/>
<organism evidence="2 3">
    <name type="scientific">Roseiflexus castenholzii (strain DSM 13941 / HLO8)</name>
    <dbReference type="NCBI Taxonomy" id="383372"/>
    <lineage>
        <taxon>Bacteria</taxon>
        <taxon>Bacillati</taxon>
        <taxon>Chloroflexota</taxon>
        <taxon>Chloroflexia</taxon>
        <taxon>Chloroflexales</taxon>
        <taxon>Roseiflexineae</taxon>
        <taxon>Roseiflexaceae</taxon>
        <taxon>Roseiflexus</taxon>
    </lineage>
</organism>
<dbReference type="InterPro" id="IPR036736">
    <property type="entry name" value="ACP-like_sf"/>
</dbReference>
<evidence type="ECO:0000259" key="1">
    <source>
        <dbReference type="PROSITE" id="PS50075"/>
    </source>
</evidence>
<dbReference type="PROSITE" id="PS50075">
    <property type="entry name" value="CARRIER"/>
    <property type="match status" value="1"/>
</dbReference>
<dbReference type="AlphaFoldDB" id="A7NGM8"/>
<evidence type="ECO:0000313" key="2">
    <source>
        <dbReference type="EMBL" id="ABU56621.1"/>
    </source>
</evidence>